<keyword evidence="2" id="KW-1185">Reference proteome</keyword>
<feature type="compositionally biased region" description="Polar residues" evidence="1">
    <location>
        <begin position="162"/>
        <end position="191"/>
    </location>
</feature>
<evidence type="ECO:0000313" key="3">
    <source>
        <dbReference type="WBParaSite" id="MBELARI_LOCUS11154"/>
    </source>
</evidence>
<feature type="compositionally biased region" description="Polar residues" evidence="1">
    <location>
        <begin position="200"/>
        <end position="223"/>
    </location>
</feature>
<dbReference type="Proteomes" id="UP000887575">
    <property type="component" value="Unassembled WGS sequence"/>
</dbReference>
<sequence>MGDQGSSYNQGPSYTTPHQPLQRLPSSGSIGSQGSSHGEGSPQDYQTMQPVTPNHQMPLQDEMNNLQLLRTHSQSSLSGSDSFDVYPDFDDMPGFEYTEPQVPLIGDPMWNQQNPPNFQPNHYTTDYEVNQPQMHQMIPHYQIISLPNYEDEDDRFESTLTHASANNEQAVTTHPQQTPMMVHSNPASQEPQLGYDHQAPLSNMSADDYSNQGAGYESDTSQRSIRRERTSRSANQPYDRAASRSTSRNSNHSQSSLNQSQPAGRGRPAIYKIDFNDLTESQKKTKKKIEDSEAYRNKATEEEQYTYLLERLQNNEAVRNSRLNKNIMLRDVLDFGEELYHAAQHVQLTIPGVENVESLLEKIKRWEIANKINFVEKVNDLKP</sequence>
<feature type="region of interest" description="Disordered" evidence="1">
    <location>
        <begin position="1"/>
        <end position="58"/>
    </location>
</feature>
<feature type="compositionally biased region" description="Low complexity" evidence="1">
    <location>
        <begin position="26"/>
        <end position="41"/>
    </location>
</feature>
<feature type="compositionally biased region" description="Polar residues" evidence="1">
    <location>
        <begin position="1"/>
        <end position="19"/>
    </location>
</feature>
<name>A0AAF3EB44_9BILA</name>
<reference evidence="3" key="1">
    <citation type="submission" date="2024-02" db="UniProtKB">
        <authorList>
            <consortium name="WormBaseParasite"/>
        </authorList>
    </citation>
    <scope>IDENTIFICATION</scope>
</reference>
<dbReference type="AlphaFoldDB" id="A0AAF3EB44"/>
<feature type="compositionally biased region" description="Low complexity" evidence="1">
    <location>
        <begin position="243"/>
        <end position="261"/>
    </location>
</feature>
<organism evidence="2 3">
    <name type="scientific">Mesorhabditis belari</name>
    <dbReference type="NCBI Taxonomy" id="2138241"/>
    <lineage>
        <taxon>Eukaryota</taxon>
        <taxon>Metazoa</taxon>
        <taxon>Ecdysozoa</taxon>
        <taxon>Nematoda</taxon>
        <taxon>Chromadorea</taxon>
        <taxon>Rhabditida</taxon>
        <taxon>Rhabditina</taxon>
        <taxon>Rhabditomorpha</taxon>
        <taxon>Rhabditoidea</taxon>
        <taxon>Rhabditidae</taxon>
        <taxon>Mesorhabditinae</taxon>
        <taxon>Mesorhabditis</taxon>
    </lineage>
</organism>
<proteinExistence type="predicted"/>
<evidence type="ECO:0000256" key="1">
    <source>
        <dbReference type="SAM" id="MobiDB-lite"/>
    </source>
</evidence>
<feature type="region of interest" description="Disordered" evidence="1">
    <location>
        <begin position="162"/>
        <end position="267"/>
    </location>
</feature>
<accession>A0AAF3EB44</accession>
<feature type="compositionally biased region" description="Polar residues" evidence="1">
    <location>
        <begin position="43"/>
        <end position="58"/>
    </location>
</feature>
<dbReference type="WBParaSite" id="MBELARI_LOCUS11154">
    <property type="protein sequence ID" value="MBELARI_LOCUS11154"/>
    <property type="gene ID" value="MBELARI_LOCUS11154"/>
</dbReference>
<protein>
    <submittedName>
        <fullName evidence="3">BHLH domain-containing protein</fullName>
    </submittedName>
</protein>
<evidence type="ECO:0000313" key="2">
    <source>
        <dbReference type="Proteomes" id="UP000887575"/>
    </source>
</evidence>